<dbReference type="Proteomes" id="UP000630594">
    <property type="component" value="Unassembled WGS sequence"/>
</dbReference>
<organism evidence="2 3">
    <name type="scientific">Nocardioides daphniae</name>
    <dbReference type="NCBI Taxonomy" id="402297"/>
    <lineage>
        <taxon>Bacteria</taxon>
        <taxon>Bacillati</taxon>
        <taxon>Actinomycetota</taxon>
        <taxon>Actinomycetes</taxon>
        <taxon>Propionibacteriales</taxon>
        <taxon>Nocardioidaceae</taxon>
        <taxon>Nocardioides</taxon>
    </lineage>
</organism>
<sequence length="65" mass="6879">MVAAAELAADDEDGEHHGHGEEEGRQAAQGAQRAVPSEVGLHAWLTQNPSPRLLRTCVGSPRGPR</sequence>
<reference evidence="3" key="1">
    <citation type="journal article" date="2019" name="Int. J. Syst. Evol. Microbiol.">
        <title>The Global Catalogue of Microorganisms (GCM) 10K type strain sequencing project: providing services to taxonomists for standard genome sequencing and annotation.</title>
        <authorList>
            <consortium name="The Broad Institute Genomics Platform"/>
            <consortium name="The Broad Institute Genome Sequencing Center for Infectious Disease"/>
            <person name="Wu L."/>
            <person name="Ma J."/>
        </authorList>
    </citation>
    <scope>NUCLEOTIDE SEQUENCE [LARGE SCALE GENOMIC DNA]</scope>
    <source>
        <strain evidence="3">CCM 7403</strain>
    </source>
</reference>
<evidence type="ECO:0000256" key="1">
    <source>
        <dbReference type="SAM" id="MobiDB-lite"/>
    </source>
</evidence>
<dbReference type="EMBL" id="BMCK01000003">
    <property type="protein sequence ID" value="GGD20589.1"/>
    <property type="molecule type" value="Genomic_DNA"/>
</dbReference>
<protein>
    <submittedName>
        <fullName evidence="2">Uncharacterized protein</fullName>
    </submittedName>
</protein>
<name>A0ABQ1QB38_9ACTN</name>
<feature type="compositionally biased region" description="Basic and acidic residues" evidence="1">
    <location>
        <begin position="14"/>
        <end position="25"/>
    </location>
</feature>
<proteinExistence type="predicted"/>
<keyword evidence="3" id="KW-1185">Reference proteome</keyword>
<evidence type="ECO:0000313" key="3">
    <source>
        <dbReference type="Proteomes" id="UP000630594"/>
    </source>
</evidence>
<accession>A0ABQ1QB38</accession>
<comment type="caution">
    <text evidence="2">The sequence shown here is derived from an EMBL/GenBank/DDBJ whole genome shotgun (WGS) entry which is preliminary data.</text>
</comment>
<feature type="region of interest" description="Disordered" evidence="1">
    <location>
        <begin position="1"/>
        <end position="36"/>
    </location>
</feature>
<gene>
    <name evidence="2" type="ORF">GCM10007231_19660</name>
</gene>
<evidence type="ECO:0000313" key="2">
    <source>
        <dbReference type="EMBL" id="GGD20589.1"/>
    </source>
</evidence>